<dbReference type="RefSeq" id="WP_137067246.1">
    <property type="nucleotide sequence ID" value="NZ_CP040748.1"/>
</dbReference>
<feature type="transmembrane region" description="Helical" evidence="1">
    <location>
        <begin position="18"/>
        <end position="36"/>
    </location>
</feature>
<dbReference type="OrthoDB" id="3782617at2"/>
<feature type="transmembrane region" description="Helical" evidence="1">
    <location>
        <begin position="42"/>
        <end position="62"/>
    </location>
</feature>
<dbReference type="AlphaFoldDB" id="A0A4U2YJ80"/>
<evidence type="ECO:0000313" key="3">
    <source>
        <dbReference type="Proteomes" id="UP000307808"/>
    </source>
</evidence>
<sequence>MDHDASGDESFAPTSGTFVGWFVIAVAVVVAVLGVLDGTDGFGPAALVAALVASVFAWLTLLRPRVLLQGDAVVLRQSLSTTRIPLAAVEDVSVRHVLEISAGGKRYATAAIGHPRRRIVREAAGAGRREQEGSAPRVGEVHWADHVESRLRRAALDARARGTGQEGAVERRIDVVPAVALGVTLLVVVGAFLR</sequence>
<organism evidence="2 3">
    <name type="scientific">Nocardioides jishulii</name>
    <dbReference type="NCBI Taxonomy" id="2575440"/>
    <lineage>
        <taxon>Bacteria</taxon>
        <taxon>Bacillati</taxon>
        <taxon>Actinomycetota</taxon>
        <taxon>Actinomycetes</taxon>
        <taxon>Propionibacteriales</taxon>
        <taxon>Nocardioidaceae</taxon>
        <taxon>Nocardioides</taxon>
    </lineage>
</organism>
<dbReference type="EMBL" id="SZPY01000004">
    <property type="protein sequence ID" value="TKI60940.1"/>
    <property type="molecule type" value="Genomic_DNA"/>
</dbReference>
<gene>
    <name evidence="2" type="ORF">FC770_15710</name>
</gene>
<feature type="transmembrane region" description="Helical" evidence="1">
    <location>
        <begin position="175"/>
        <end position="193"/>
    </location>
</feature>
<keyword evidence="1" id="KW-0812">Transmembrane</keyword>
<comment type="caution">
    <text evidence="2">The sequence shown here is derived from an EMBL/GenBank/DDBJ whole genome shotgun (WGS) entry which is preliminary data.</text>
</comment>
<keyword evidence="3" id="KW-1185">Reference proteome</keyword>
<protein>
    <recommendedName>
        <fullName evidence="4">PH domain-containing protein</fullName>
    </recommendedName>
</protein>
<dbReference type="Proteomes" id="UP000307808">
    <property type="component" value="Unassembled WGS sequence"/>
</dbReference>
<proteinExistence type="predicted"/>
<accession>A0A4U2YJ80</accession>
<reference evidence="2 3" key="1">
    <citation type="submission" date="2019-04" db="EMBL/GenBank/DDBJ databases">
        <authorList>
            <person name="Dong K."/>
        </authorList>
    </citation>
    <scope>NUCLEOTIDE SEQUENCE [LARGE SCALE GENOMIC DNA]</scope>
    <source>
        <strain evidence="3">dk3543</strain>
    </source>
</reference>
<keyword evidence="1" id="KW-1133">Transmembrane helix</keyword>
<evidence type="ECO:0000256" key="1">
    <source>
        <dbReference type="SAM" id="Phobius"/>
    </source>
</evidence>
<keyword evidence="1" id="KW-0472">Membrane</keyword>
<name>A0A4U2YJ80_9ACTN</name>
<evidence type="ECO:0008006" key="4">
    <source>
        <dbReference type="Google" id="ProtNLM"/>
    </source>
</evidence>
<evidence type="ECO:0000313" key="2">
    <source>
        <dbReference type="EMBL" id="TKI60940.1"/>
    </source>
</evidence>